<feature type="region of interest" description="Disordered" evidence="2">
    <location>
        <begin position="1"/>
        <end position="152"/>
    </location>
</feature>
<organism evidence="5 6">
    <name type="scientific">Schizosaccharomyces osmophilus</name>
    <dbReference type="NCBI Taxonomy" id="2545709"/>
    <lineage>
        <taxon>Eukaryota</taxon>
        <taxon>Fungi</taxon>
        <taxon>Dikarya</taxon>
        <taxon>Ascomycota</taxon>
        <taxon>Taphrinomycotina</taxon>
        <taxon>Schizosaccharomycetes</taxon>
        <taxon>Schizosaccharomycetales</taxon>
        <taxon>Schizosaccharomycetaceae</taxon>
        <taxon>Schizosaccharomyces</taxon>
    </lineage>
</organism>
<gene>
    <name evidence="5" type="primary">cwf19</name>
    <name evidence="5" type="ORF">SOMG_01821</name>
</gene>
<sequence length="616" mass="72326">MASDEHLSRRNEEKESSSRFDRRDREYRHRRRHEQDEREIRRKERRERSHSPRRKRSHDDETLHKRDAEKDFARKNDYFQSRFAGGSGSQGNDSGLGNLEGMDFGMYGKRMSKEHMHEEPKDTPGRFRRATQSDRPSNNTTTDFQEQQHVKTERVEYKIGDNGSRWRMMKLRRVFDMAKDSQRPVEDVAFERYGSLEDFDDALEEKEELECRKATGKTQKIAPTGEKYRSRLEYGQKNKPPVSESATKPTQDELNKVKAQILRAQTKGSSDYEALKQQYDTMYKSYEDSFKGNNQDNNQSRLKSFSNKSDPSIEEMVQEEKLLNKLDKHGLSKDYAKRITKDSRYSNDLEYLDENANRLADRMNRREINVDEIFQGGNLSKMNRALDDCPLCMNANSQPLAPVIALSHRIYLSLPTKPELAKYHCLIVPTNHRVNVLSCDEDEWDEIRNFMKCIALMFDSMGMGVIFYENAPTPTRYRHTAIECVPVPKRTLSLAPAYFREAILTSDDEWSQHRKIIDTMGGAEKYGKYAFRKMMVKELGYFHVWFTVDGGYGHVVENEKLWGRHDQVPRQVFASMLNLPTEFIRRRGKWTGVRDPAEDVFRARFHPFDWTQSLLE</sequence>
<accession>A0AAF0AVH0</accession>
<comment type="similarity">
    <text evidence="1">Belongs to the CWF19 family.</text>
</comment>
<dbReference type="KEGG" id="som:SOMG_01821"/>
<dbReference type="PANTHER" id="PTHR12072">
    <property type="entry name" value="CWF19, CELL CYCLE CONTROL PROTEIN"/>
    <property type="match status" value="1"/>
</dbReference>
<dbReference type="GeneID" id="80875303"/>
<dbReference type="Gene3D" id="3.30.428.10">
    <property type="entry name" value="HIT-like"/>
    <property type="match status" value="1"/>
</dbReference>
<dbReference type="InterPro" id="IPR006768">
    <property type="entry name" value="Cwf19-like_C_dom-1"/>
</dbReference>
<feature type="region of interest" description="Disordered" evidence="2">
    <location>
        <begin position="212"/>
        <end position="252"/>
    </location>
</feature>
<evidence type="ECO:0000313" key="6">
    <source>
        <dbReference type="Proteomes" id="UP001212411"/>
    </source>
</evidence>
<dbReference type="InterPro" id="IPR036265">
    <property type="entry name" value="HIT-like_sf"/>
</dbReference>
<evidence type="ECO:0000259" key="4">
    <source>
        <dbReference type="Pfam" id="PF04677"/>
    </source>
</evidence>
<feature type="domain" description="Cwf19-like protein C-terminal" evidence="3">
    <location>
        <begin position="509"/>
        <end position="611"/>
    </location>
</feature>
<feature type="region of interest" description="Disordered" evidence="2">
    <location>
        <begin position="287"/>
        <end position="312"/>
    </location>
</feature>
<dbReference type="InterPro" id="IPR006767">
    <property type="entry name" value="Cwf19-like_C_dom-2"/>
</dbReference>
<evidence type="ECO:0000259" key="3">
    <source>
        <dbReference type="Pfam" id="PF04676"/>
    </source>
</evidence>
<evidence type="ECO:0000256" key="2">
    <source>
        <dbReference type="SAM" id="MobiDB-lite"/>
    </source>
</evidence>
<feature type="domain" description="Cwf19-like C-terminal" evidence="4">
    <location>
        <begin position="378"/>
        <end position="500"/>
    </location>
</feature>
<dbReference type="PANTHER" id="PTHR12072:SF5">
    <property type="entry name" value="CWF19-LIKE PROTEIN 2"/>
    <property type="match status" value="1"/>
</dbReference>
<evidence type="ECO:0000313" key="5">
    <source>
        <dbReference type="EMBL" id="WBW71944.1"/>
    </source>
</evidence>
<evidence type="ECO:0000256" key="1">
    <source>
        <dbReference type="ARBA" id="ARBA00006795"/>
    </source>
</evidence>
<dbReference type="Pfam" id="PF04677">
    <property type="entry name" value="CwfJ_C_1"/>
    <property type="match status" value="1"/>
</dbReference>
<feature type="compositionally biased region" description="Polar residues" evidence="2">
    <location>
        <begin position="133"/>
        <end position="145"/>
    </location>
</feature>
<dbReference type="Pfam" id="PF04676">
    <property type="entry name" value="CwfJ_C_2"/>
    <property type="match status" value="1"/>
</dbReference>
<feature type="compositionally biased region" description="Basic and acidic residues" evidence="2">
    <location>
        <begin position="226"/>
        <end position="236"/>
    </location>
</feature>
<dbReference type="EMBL" id="CP115611">
    <property type="protein sequence ID" value="WBW71944.1"/>
    <property type="molecule type" value="Genomic_DNA"/>
</dbReference>
<feature type="compositionally biased region" description="Basic and acidic residues" evidence="2">
    <location>
        <begin position="111"/>
        <end position="125"/>
    </location>
</feature>
<dbReference type="InterPro" id="IPR040194">
    <property type="entry name" value="Cwf19-like"/>
</dbReference>
<dbReference type="GO" id="GO:0000398">
    <property type="term" value="P:mRNA splicing, via spliceosome"/>
    <property type="evidence" value="ECO:0007669"/>
    <property type="project" value="TreeGrafter"/>
</dbReference>
<name>A0AAF0AVH0_9SCHI</name>
<dbReference type="AlphaFoldDB" id="A0AAF0AVH0"/>
<dbReference type="SUPFAM" id="SSF54197">
    <property type="entry name" value="HIT-like"/>
    <property type="match status" value="1"/>
</dbReference>
<feature type="compositionally biased region" description="Basic and acidic residues" evidence="2">
    <location>
        <begin position="1"/>
        <end position="50"/>
    </location>
</feature>
<proteinExistence type="inferred from homology"/>
<feature type="compositionally biased region" description="Polar residues" evidence="2">
    <location>
        <begin position="291"/>
        <end position="310"/>
    </location>
</feature>
<feature type="compositionally biased region" description="Basic and acidic residues" evidence="2">
    <location>
        <begin position="57"/>
        <end position="77"/>
    </location>
</feature>
<dbReference type="RefSeq" id="XP_056036187.1">
    <property type="nucleotide sequence ID" value="XM_056180614.1"/>
</dbReference>
<dbReference type="Proteomes" id="UP001212411">
    <property type="component" value="Chromosome 1"/>
</dbReference>
<keyword evidence="6" id="KW-1185">Reference proteome</keyword>
<protein>
    <submittedName>
        <fullName evidence="5">Complexed with Cdc5 protein Cwf19</fullName>
    </submittedName>
</protein>
<dbReference type="GO" id="GO:0071014">
    <property type="term" value="C:post-mRNA release spliceosomal complex"/>
    <property type="evidence" value="ECO:0007669"/>
    <property type="project" value="TreeGrafter"/>
</dbReference>
<reference evidence="5 6" key="1">
    <citation type="journal article" date="2023" name="G3 (Bethesda)">
        <title>A high-quality reference genome for the fission yeast Schizosaccharomyces osmophilus.</title>
        <authorList>
            <person name="Jia G.S."/>
            <person name="Zhang W.C."/>
            <person name="Liang Y."/>
            <person name="Liu X.H."/>
            <person name="Rhind N."/>
            <person name="Pidoux A."/>
            <person name="Brysch-Herzberg M."/>
            <person name="Du L.L."/>
        </authorList>
    </citation>
    <scope>NUCLEOTIDE SEQUENCE [LARGE SCALE GENOMIC DNA]</scope>
    <source>
        <strain evidence="5 6">CBS 15793</strain>
    </source>
</reference>